<reference evidence="2" key="1">
    <citation type="submission" date="2009-09" db="EMBL/GenBank/DDBJ databases">
        <authorList>
            <person name="Weinstock G."/>
            <person name="Sodergren E."/>
            <person name="Clifton S."/>
            <person name="Fulton L."/>
            <person name="Fulton B."/>
            <person name="Courtney L."/>
            <person name="Fronick C."/>
            <person name="Harrison M."/>
            <person name="Strong C."/>
            <person name="Farmer C."/>
            <person name="Delahaunty K."/>
            <person name="Markovic C."/>
            <person name="Hall O."/>
            <person name="Minx P."/>
            <person name="Tomlinson C."/>
            <person name="Mitreva M."/>
            <person name="Nelson J."/>
            <person name="Hou S."/>
            <person name="Wollam A."/>
            <person name="Pepin K.H."/>
            <person name="Johnson M."/>
            <person name="Bhonagiri V."/>
            <person name="Nash W.E."/>
            <person name="Warren W."/>
            <person name="Chinwalla A."/>
            <person name="Mardis E.R."/>
            <person name="Wilson R.K."/>
        </authorList>
    </citation>
    <scope>NUCLEOTIDE SEQUENCE [LARGE SCALE GENOMIC DNA]</scope>
    <source>
        <strain evidence="2">ATCC 51259</strain>
    </source>
</reference>
<protein>
    <submittedName>
        <fullName evidence="2">Uncharacterized protein</fullName>
    </submittedName>
</protein>
<dbReference type="Proteomes" id="UP000003460">
    <property type="component" value="Unassembled WGS sequence"/>
</dbReference>
<keyword evidence="3" id="KW-1185">Reference proteome</keyword>
<organism evidence="2 3">
    <name type="scientific">Alloprevotella tannerae ATCC 51259</name>
    <dbReference type="NCBI Taxonomy" id="626522"/>
    <lineage>
        <taxon>Bacteria</taxon>
        <taxon>Pseudomonadati</taxon>
        <taxon>Bacteroidota</taxon>
        <taxon>Bacteroidia</taxon>
        <taxon>Bacteroidales</taxon>
        <taxon>Prevotellaceae</taxon>
        <taxon>Alloprevotella</taxon>
    </lineage>
</organism>
<feature type="region of interest" description="Disordered" evidence="1">
    <location>
        <begin position="28"/>
        <end position="48"/>
    </location>
</feature>
<comment type="caution">
    <text evidence="2">The sequence shown here is derived from an EMBL/GenBank/DDBJ whole genome shotgun (WGS) entry which is preliminary data.</text>
</comment>
<evidence type="ECO:0000313" key="3">
    <source>
        <dbReference type="Proteomes" id="UP000003460"/>
    </source>
</evidence>
<feature type="compositionally biased region" description="Polar residues" evidence="1">
    <location>
        <begin position="37"/>
        <end position="48"/>
    </location>
</feature>
<evidence type="ECO:0000256" key="1">
    <source>
        <dbReference type="SAM" id="MobiDB-lite"/>
    </source>
</evidence>
<evidence type="ECO:0000313" key="2">
    <source>
        <dbReference type="EMBL" id="EEX72308.1"/>
    </source>
</evidence>
<dbReference type="HOGENOM" id="CLU_3156426_0_0_10"/>
<gene>
    <name evidence="2" type="ORF">GCWU000325_00770</name>
</gene>
<dbReference type="AlphaFoldDB" id="C9LEY9"/>
<accession>C9LEY9</accession>
<dbReference type="EMBL" id="ACIJ02000016">
    <property type="protein sequence ID" value="EEX72308.1"/>
    <property type="molecule type" value="Genomic_DNA"/>
</dbReference>
<name>C9LEY9_9BACT</name>
<proteinExistence type="predicted"/>
<sequence length="48" mass="5112">MSVHLCARDEKGLRSRWYKRLMRLGGGAVGAGATKFDSGNSESGSLVV</sequence>
<dbReference type="STRING" id="626522.GCWU000325_00770"/>